<organism evidence="2 3">
    <name type="scientific">Gossypium arboreum</name>
    <name type="common">Tree cotton</name>
    <name type="synonym">Gossypium nanking</name>
    <dbReference type="NCBI Taxonomy" id="29729"/>
    <lineage>
        <taxon>Eukaryota</taxon>
        <taxon>Viridiplantae</taxon>
        <taxon>Streptophyta</taxon>
        <taxon>Embryophyta</taxon>
        <taxon>Tracheophyta</taxon>
        <taxon>Spermatophyta</taxon>
        <taxon>Magnoliopsida</taxon>
        <taxon>eudicotyledons</taxon>
        <taxon>Gunneridae</taxon>
        <taxon>Pentapetalae</taxon>
        <taxon>rosids</taxon>
        <taxon>malvids</taxon>
        <taxon>Malvales</taxon>
        <taxon>Malvaceae</taxon>
        <taxon>Malvoideae</taxon>
        <taxon>Gossypium</taxon>
    </lineage>
</organism>
<dbReference type="EMBL" id="KN394433">
    <property type="protein sequence ID" value="KHG10694.1"/>
    <property type="molecule type" value="Genomic_DNA"/>
</dbReference>
<name>A0A0B0NFV2_GOSAR</name>
<feature type="chain" id="PRO_5002058850" description="Secreted protein" evidence="1">
    <location>
        <begin position="24"/>
        <end position="75"/>
    </location>
</feature>
<evidence type="ECO:0000313" key="2">
    <source>
        <dbReference type="EMBL" id="KHG10694.1"/>
    </source>
</evidence>
<evidence type="ECO:0000313" key="3">
    <source>
        <dbReference type="Proteomes" id="UP000032142"/>
    </source>
</evidence>
<proteinExistence type="predicted"/>
<protein>
    <recommendedName>
        <fullName evidence="4">Secreted protein</fullName>
    </recommendedName>
</protein>
<sequence>MSKAASNCTMSLVVSSLCLCVLAIPKMCCNPSHIKILPYFNACRALLKDMEAILFPGATSRTSHICGYSFASEIG</sequence>
<evidence type="ECO:0000256" key="1">
    <source>
        <dbReference type="SAM" id="SignalP"/>
    </source>
</evidence>
<dbReference type="Proteomes" id="UP000032142">
    <property type="component" value="Unassembled WGS sequence"/>
</dbReference>
<feature type="signal peptide" evidence="1">
    <location>
        <begin position="1"/>
        <end position="23"/>
    </location>
</feature>
<keyword evidence="3" id="KW-1185">Reference proteome</keyword>
<keyword evidence="1" id="KW-0732">Signal</keyword>
<dbReference type="AlphaFoldDB" id="A0A0B0NFV2"/>
<evidence type="ECO:0008006" key="4">
    <source>
        <dbReference type="Google" id="ProtNLM"/>
    </source>
</evidence>
<gene>
    <name evidence="2" type="ORF">F383_12756</name>
</gene>
<accession>A0A0B0NFV2</accession>
<reference evidence="3" key="1">
    <citation type="submission" date="2014-09" db="EMBL/GenBank/DDBJ databases">
        <authorList>
            <person name="Mudge J."/>
            <person name="Ramaraj T."/>
            <person name="Lindquist I.E."/>
            <person name="Bharti A.K."/>
            <person name="Sundararajan A."/>
            <person name="Cameron C.T."/>
            <person name="Woodward J.E."/>
            <person name="May G.D."/>
            <person name="Brubaker C."/>
            <person name="Broadhvest J."/>
            <person name="Wilkins T.A."/>
        </authorList>
    </citation>
    <scope>NUCLEOTIDE SEQUENCE</scope>
    <source>
        <strain evidence="3">cv. AKA8401</strain>
    </source>
</reference>